<dbReference type="Pfam" id="PF01915">
    <property type="entry name" value="Glyco_hydro_3_C"/>
    <property type="match status" value="1"/>
</dbReference>
<dbReference type="InterPro" id="IPR017853">
    <property type="entry name" value="GH"/>
</dbReference>
<evidence type="ECO:0000313" key="6">
    <source>
        <dbReference type="EMBL" id="SDE47673.1"/>
    </source>
</evidence>
<feature type="signal peptide" evidence="2">
    <location>
        <begin position="1"/>
        <end position="18"/>
    </location>
</feature>
<feature type="chain" id="PRO_5010353687" evidence="2">
    <location>
        <begin position="19"/>
        <end position="850"/>
    </location>
</feature>
<dbReference type="EMBL" id="FNAK01000007">
    <property type="protein sequence ID" value="SDE47673.1"/>
    <property type="molecule type" value="Genomic_DNA"/>
</dbReference>
<evidence type="ECO:0000256" key="1">
    <source>
        <dbReference type="ARBA" id="ARBA00022801"/>
    </source>
</evidence>
<dbReference type="InterPro" id="IPR002772">
    <property type="entry name" value="Glyco_hydro_3_C"/>
</dbReference>
<dbReference type="InterPro" id="IPR036962">
    <property type="entry name" value="Glyco_hydro_3_N_sf"/>
</dbReference>
<accession>A0A1G7D809</accession>
<dbReference type="PANTHER" id="PTHR30620:SF77">
    <property type="entry name" value="LYSOSOMAL BETA GLUCOSIDASE-LIKE"/>
    <property type="match status" value="1"/>
</dbReference>
<evidence type="ECO:0000256" key="2">
    <source>
        <dbReference type="SAM" id="SignalP"/>
    </source>
</evidence>
<keyword evidence="1" id="KW-0378">Hydrolase</keyword>
<dbReference type="Gene3D" id="3.20.20.300">
    <property type="entry name" value="Glycoside hydrolase, family 3, N-terminal domain"/>
    <property type="match status" value="1"/>
</dbReference>
<dbReference type="GO" id="GO:0008422">
    <property type="term" value="F:beta-glucosidase activity"/>
    <property type="evidence" value="ECO:0007669"/>
    <property type="project" value="TreeGrafter"/>
</dbReference>
<feature type="domain" description="ExoP galactose-binding-like" evidence="5">
    <location>
        <begin position="674"/>
        <end position="828"/>
    </location>
</feature>
<dbReference type="Pfam" id="PF00933">
    <property type="entry name" value="Glyco_hydro_3"/>
    <property type="match status" value="1"/>
</dbReference>
<dbReference type="InterPro" id="IPR001764">
    <property type="entry name" value="Glyco_hydro_3_N"/>
</dbReference>
<keyword evidence="2" id="KW-0732">Signal</keyword>
<proteinExistence type="predicted"/>
<dbReference type="InterPro" id="IPR036881">
    <property type="entry name" value="Glyco_hydro_3_C_sf"/>
</dbReference>
<evidence type="ECO:0000259" key="4">
    <source>
        <dbReference type="Pfam" id="PF01915"/>
    </source>
</evidence>
<organism evidence="6 7">
    <name type="scientific">Kordiimonas lacus</name>
    <dbReference type="NCBI Taxonomy" id="637679"/>
    <lineage>
        <taxon>Bacteria</taxon>
        <taxon>Pseudomonadati</taxon>
        <taxon>Pseudomonadota</taxon>
        <taxon>Alphaproteobacteria</taxon>
        <taxon>Kordiimonadales</taxon>
        <taxon>Kordiimonadaceae</taxon>
        <taxon>Kordiimonas</taxon>
    </lineage>
</organism>
<dbReference type="Gene3D" id="2.60.120.430">
    <property type="entry name" value="Galactose-binding lectin"/>
    <property type="match status" value="1"/>
</dbReference>
<protein>
    <submittedName>
        <fullName evidence="6">Exo-1,4-beta-glucosidase</fullName>
    </submittedName>
</protein>
<dbReference type="STRING" id="637679.GCA_001550055_02309"/>
<dbReference type="InterPro" id="IPR051915">
    <property type="entry name" value="Cellulose_Degrad_GH3"/>
</dbReference>
<evidence type="ECO:0000259" key="5">
    <source>
        <dbReference type="Pfam" id="PF18559"/>
    </source>
</evidence>
<feature type="domain" description="Glycoside hydrolase family 3 N-terminal" evidence="3">
    <location>
        <begin position="62"/>
        <end position="385"/>
    </location>
</feature>
<evidence type="ECO:0000259" key="3">
    <source>
        <dbReference type="Pfam" id="PF00933"/>
    </source>
</evidence>
<evidence type="ECO:0000313" key="7">
    <source>
        <dbReference type="Proteomes" id="UP000183685"/>
    </source>
</evidence>
<dbReference type="SUPFAM" id="SSF51445">
    <property type="entry name" value="(Trans)glycosidases"/>
    <property type="match status" value="1"/>
</dbReference>
<reference evidence="6 7" key="1">
    <citation type="submission" date="2016-10" db="EMBL/GenBank/DDBJ databases">
        <authorList>
            <person name="de Groot N.N."/>
        </authorList>
    </citation>
    <scope>NUCLEOTIDE SEQUENCE [LARGE SCALE GENOMIC DNA]</scope>
    <source>
        <strain evidence="6 7">CGMCC 1.9109</strain>
    </source>
</reference>
<feature type="domain" description="Glycoside hydrolase family 3 C-terminal" evidence="4">
    <location>
        <begin position="426"/>
        <end position="640"/>
    </location>
</feature>
<keyword evidence="7" id="KW-1185">Reference proteome</keyword>
<dbReference type="InterPro" id="IPR041443">
    <property type="entry name" value="Exop_C"/>
</dbReference>
<dbReference type="PANTHER" id="PTHR30620">
    <property type="entry name" value="PERIPLASMIC BETA-GLUCOSIDASE-RELATED"/>
    <property type="match status" value="1"/>
</dbReference>
<dbReference type="OrthoDB" id="9781691at2"/>
<name>A0A1G7D809_9PROT</name>
<dbReference type="Gene3D" id="3.40.50.1700">
    <property type="entry name" value="Glycoside hydrolase family 3 C-terminal domain"/>
    <property type="match status" value="1"/>
</dbReference>
<dbReference type="GO" id="GO:0009251">
    <property type="term" value="P:glucan catabolic process"/>
    <property type="evidence" value="ECO:0007669"/>
    <property type="project" value="TreeGrafter"/>
</dbReference>
<dbReference type="AlphaFoldDB" id="A0A1G7D809"/>
<gene>
    <name evidence="6" type="ORF">SAMN04488071_2996</name>
</gene>
<sequence>MKYFDYRFFVVAAALALAGCGDAPTATDSQADKVEWPTIASPVKADPATDQKVASLLAKMSVEEKVGQIMQVEIQHISPEEVKTYHIGSVLNGGGSLPNRNKYAAPGEWLAMADAFYDASMDTSDGGLAIPIIWGSDAVHGHNNVIGATLFPHNIGLGAANNPELLRQIGAVTALEMRVTGIDWTFAPTLAVAQDDRWGRAYESYSENPEIVQAYGRAMVEGVQGVPGTPDFLDVDHVVSTAKHFIADGGTEGGDDQGDAKIPEQELLDIHAAGYKGALAAGVQTAMASFSSWNGQKLHGSKYLLTDVLKGQMGFEGFIVGDWNGHGQVPGCTNESCASAINAGLDMFMAIEEWRDLYKNTLDQVHSGEISMARLDDAVSRILRVKIRAGLFEKGRPSDRGVAGQDGIIGQPEHRAVARQAVRESLVLLKNNGGLLPLNPSATVLVAGDGADNIGKQSGGWTITWQGTGNVNSDFPGATSIFDGIRDAVAEVGGTAVLSVDGSYDTKPDVAVVVFGEEPYAEGQGDIDTVEFEPGNKKSLALLKQLKADGIPVVSVFLSGRPLWVNPELNASDAFVAAWLPGSEGEGVADVLVADAEGNPRHDFKGRLSFSWPANPLQGKLNLHDEGYAPLFPFGHGLTYADTDTVVGMLPEDVVGVAAASGGDLDLFVGRPMSPWRLFVASDQSSQVISGYYAQVPGGTMTAELVDKDIQADAVKVNWLSDGNGAFFMGDAPAMDLSDHAEAGAALRFDLRVDSFDATDASLSVRCGEACTRSLDIDEFLRASTGKGWATVAVPLACLSEDAADFETLLEPFRFGVTGKASMAFANIGVVKATETVDWCDPGAGSVPAN</sequence>
<dbReference type="RefSeq" id="WP_068305148.1">
    <property type="nucleotide sequence ID" value="NZ_FNAK01000007.1"/>
</dbReference>
<dbReference type="Pfam" id="PF18559">
    <property type="entry name" value="Exop_C"/>
    <property type="match status" value="1"/>
</dbReference>
<dbReference type="Proteomes" id="UP000183685">
    <property type="component" value="Unassembled WGS sequence"/>
</dbReference>
<dbReference type="PROSITE" id="PS51257">
    <property type="entry name" value="PROKAR_LIPOPROTEIN"/>
    <property type="match status" value="1"/>
</dbReference>
<dbReference type="PRINTS" id="PR00133">
    <property type="entry name" value="GLHYDRLASE3"/>
</dbReference>
<dbReference type="SUPFAM" id="SSF52279">
    <property type="entry name" value="Beta-D-glucan exohydrolase, C-terminal domain"/>
    <property type="match status" value="1"/>
</dbReference>